<dbReference type="GO" id="GO:0016747">
    <property type="term" value="F:acyltransferase activity, transferring groups other than amino-acyl groups"/>
    <property type="evidence" value="ECO:0007669"/>
    <property type="project" value="InterPro"/>
</dbReference>
<dbReference type="Proteomes" id="UP000028511">
    <property type="component" value="Unassembled WGS sequence"/>
</dbReference>
<dbReference type="EMBL" id="CBSW010000076">
    <property type="protein sequence ID" value="CDG95881.1"/>
    <property type="molecule type" value="Genomic_DNA"/>
</dbReference>
<dbReference type="HOGENOM" id="CLU_796633_0_0_6"/>
<dbReference type="Gene3D" id="3.40.630.30">
    <property type="match status" value="1"/>
</dbReference>
<dbReference type="AlphaFoldDB" id="A0A077N1B2"/>
<gene>
    <name evidence="2" type="ORF">XBP1_1670012</name>
</gene>
<evidence type="ECO:0000313" key="2">
    <source>
        <dbReference type="EMBL" id="CDG95881.1"/>
    </source>
</evidence>
<dbReference type="InterPro" id="IPR039968">
    <property type="entry name" value="BcerS-like"/>
</dbReference>
<dbReference type="SUPFAM" id="SSF55729">
    <property type="entry name" value="Acyl-CoA N-acyltransferases (Nat)"/>
    <property type="match status" value="1"/>
</dbReference>
<sequence length="352" mass="40430">MYKYSNDMGEIKNDRLLDLYNKQHKFKLDEPELLIKIESALSLSNADFDLPIIVLREGVLVAFCLAHLSYREKINGLGCLNFSNVISSGDVEALRFMFRQIFFVAEIKMLIQGKDSILYGPIHNSILIDRGCRTFAGEPFTYKMPDNNLELCDMLDKIGCQKEKDLIEIIYDYDSRDKLLISLDDDLLMRTPKVDYYSVDGKEIFKLRKELAEFYNSSWQENWGYSPITDVEMGIAAENINNIMGMIARKNGKIIGCTMMQFIVESSNKVGRAFLSGVLPEYRGTGLSIVLTSKLSKIAIENNIKRFSLSWMLEDNKIIIGTMQRFMQYGNSNTRHYRIYSLSQGMFEGNLL</sequence>
<name>A0A077N1B2_XENBV</name>
<dbReference type="PANTHER" id="PTHR41368">
    <property type="entry name" value="PROTEIN YGHO"/>
    <property type="match status" value="1"/>
</dbReference>
<dbReference type="Pfam" id="PF00583">
    <property type="entry name" value="Acetyltransf_1"/>
    <property type="match status" value="1"/>
</dbReference>
<feature type="domain" description="N-acetyltransferase" evidence="1">
    <location>
        <begin position="202"/>
        <end position="352"/>
    </location>
</feature>
<reference evidence="2" key="1">
    <citation type="submission" date="2013-07" db="EMBL/GenBank/DDBJ databases">
        <title>Sub-species coevolution in mutualistic symbiosis.</title>
        <authorList>
            <person name="Murfin K."/>
            <person name="Klassen J."/>
            <person name="Lee M."/>
            <person name="Forst S."/>
            <person name="Stock P."/>
            <person name="Goodrich-Blair H."/>
        </authorList>
    </citation>
    <scope>NUCLEOTIDE SEQUENCE [LARGE SCALE GENOMIC DNA]</scope>
    <source>
        <strain evidence="2">Puntauvense</strain>
    </source>
</reference>
<evidence type="ECO:0000259" key="1">
    <source>
        <dbReference type="PROSITE" id="PS51186"/>
    </source>
</evidence>
<dbReference type="InterPro" id="IPR016181">
    <property type="entry name" value="Acyl_CoA_acyltransferase"/>
</dbReference>
<dbReference type="PROSITE" id="PS51186">
    <property type="entry name" value="GNAT"/>
    <property type="match status" value="1"/>
</dbReference>
<protein>
    <recommendedName>
        <fullName evidence="1">N-acetyltransferase domain-containing protein</fullName>
    </recommendedName>
</protein>
<comment type="caution">
    <text evidence="2">The sequence shown here is derived from an EMBL/GenBank/DDBJ whole genome shotgun (WGS) entry which is preliminary data.</text>
</comment>
<dbReference type="InterPro" id="IPR000182">
    <property type="entry name" value="GNAT_dom"/>
</dbReference>
<proteinExistence type="predicted"/>
<organism evidence="2">
    <name type="scientific">Xenorhabdus bovienii str. puntauvense</name>
    <dbReference type="NCBI Taxonomy" id="1398201"/>
    <lineage>
        <taxon>Bacteria</taxon>
        <taxon>Pseudomonadati</taxon>
        <taxon>Pseudomonadota</taxon>
        <taxon>Gammaproteobacteria</taxon>
        <taxon>Enterobacterales</taxon>
        <taxon>Morganellaceae</taxon>
        <taxon>Xenorhabdus</taxon>
    </lineage>
</organism>
<accession>A0A077N1B2</accession>
<dbReference type="PANTHER" id="PTHR41368:SF1">
    <property type="entry name" value="PROTEIN YGHO"/>
    <property type="match status" value="1"/>
</dbReference>
<dbReference type="CDD" id="cd04301">
    <property type="entry name" value="NAT_SF"/>
    <property type="match status" value="1"/>
</dbReference>
<dbReference type="RefSeq" id="WP_038215647.1">
    <property type="nucleotide sequence ID" value="NZ_CAWLWN010000152.1"/>
</dbReference>